<gene>
    <name evidence="1" type="ORF">DEO72_LG7g1569</name>
</gene>
<proteinExistence type="predicted"/>
<accession>A0A4D6MFR8</accession>
<keyword evidence="2" id="KW-1185">Reference proteome</keyword>
<name>A0A4D6MFR8_VIGUN</name>
<dbReference type="Proteomes" id="UP000501690">
    <property type="component" value="Linkage Group LG7"/>
</dbReference>
<sequence length="85" mass="9797">MKSSAFPSPNTTPLSQYTHCDIDIKNAPDARTKRKFNVNNKFTQWTNTTSGIHRNVHDQGIQSSNRKPLLELTYHDIDQISYKYA</sequence>
<dbReference type="AlphaFoldDB" id="A0A4D6MFR8"/>
<reference evidence="1 2" key="1">
    <citation type="submission" date="2019-04" db="EMBL/GenBank/DDBJ databases">
        <title>An improved genome assembly and genetic linkage map for asparagus bean, Vigna unguiculata ssp. sesquipedialis.</title>
        <authorList>
            <person name="Xia Q."/>
            <person name="Zhang R."/>
            <person name="Dong Y."/>
        </authorList>
    </citation>
    <scope>NUCLEOTIDE SEQUENCE [LARGE SCALE GENOMIC DNA]</scope>
    <source>
        <tissue evidence="1">Leaf</tissue>
    </source>
</reference>
<organism evidence="1 2">
    <name type="scientific">Vigna unguiculata</name>
    <name type="common">Cowpea</name>
    <dbReference type="NCBI Taxonomy" id="3917"/>
    <lineage>
        <taxon>Eukaryota</taxon>
        <taxon>Viridiplantae</taxon>
        <taxon>Streptophyta</taxon>
        <taxon>Embryophyta</taxon>
        <taxon>Tracheophyta</taxon>
        <taxon>Spermatophyta</taxon>
        <taxon>Magnoliopsida</taxon>
        <taxon>eudicotyledons</taxon>
        <taxon>Gunneridae</taxon>
        <taxon>Pentapetalae</taxon>
        <taxon>rosids</taxon>
        <taxon>fabids</taxon>
        <taxon>Fabales</taxon>
        <taxon>Fabaceae</taxon>
        <taxon>Papilionoideae</taxon>
        <taxon>50 kb inversion clade</taxon>
        <taxon>NPAAA clade</taxon>
        <taxon>indigoferoid/millettioid clade</taxon>
        <taxon>Phaseoleae</taxon>
        <taxon>Vigna</taxon>
    </lineage>
</organism>
<evidence type="ECO:0000313" key="1">
    <source>
        <dbReference type="EMBL" id="QCE00280.1"/>
    </source>
</evidence>
<protein>
    <submittedName>
        <fullName evidence="1">Uncharacterized protein</fullName>
    </submittedName>
</protein>
<dbReference type="EMBL" id="CP039351">
    <property type="protein sequence ID" value="QCE00280.1"/>
    <property type="molecule type" value="Genomic_DNA"/>
</dbReference>
<evidence type="ECO:0000313" key="2">
    <source>
        <dbReference type="Proteomes" id="UP000501690"/>
    </source>
</evidence>